<name>A0AC59HBX3_9VIRU</name>
<protein>
    <submittedName>
        <fullName evidence="1">Uncharacterized protein</fullName>
    </submittedName>
</protein>
<proteinExistence type="predicted"/>
<evidence type="ECO:0000313" key="1">
    <source>
        <dbReference type="EMBL" id="AUL78748.3"/>
    </source>
</evidence>
<dbReference type="EMBL" id="MF405918">
    <property type="protein sequence ID" value="AUL78748.3"/>
    <property type="molecule type" value="Genomic_DNA"/>
</dbReference>
<sequence length="380" mass="45570">MDNLLNFYRGLIIVEPYGTYIRKREKNIIVKSKIIKSIIEENLLLIENKIGFGIIRLSAPKKINISEFNKLRKYHMITETDRKKWWPNYKYLYAYKINKTNFFKTPLLLDYVSGPQITVLPKNITIKKIFIGMSGYYYKYMYPSGTKNILNYYGSALNSVEINSTFYRFPDKSMILNLKNYDLAYSIKVNQYITHSKKLNDIGKYWKQFYYAFDKIHDKIYCFLFQFSPEFYFNNETFKRLKKLELLLNKNHRYVFEFRNMSWFGNSDVFNLFNKNNWIIVISNLNNHNGWAGDLLDGYNPSLKNYLLTSDSVYFRMHGTTAQYTGSYDDYEFKKIYNFISKKPIKYAFIYFNNTDDGHAFKNSIRMRNKFNILNSEIDI</sequence>
<evidence type="ECO:0000313" key="2">
    <source>
        <dbReference type="Proteomes" id="UP000241719"/>
    </source>
</evidence>
<organism evidence="1 2">
    <name type="scientific">Tupanvirus deep ocean</name>
    <dbReference type="NCBI Taxonomy" id="2126984"/>
    <lineage>
        <taxon>Viruses</taxon>
        <taxon>Varidnaviria</taxon>
        <taxon>Bamfordvirae</taxon>
        <taxon>Nucleocytoviricota</taxon>
        <taxon>Megaviricetes</taxon>
        <taxon>Imitervirales</taxon>
        <taxon>Mimiviridae</taxon>
        <taxon>Megamimivirinae</taxon>
        <taxon>Tupanvirus</taxon>
        <taxon>Tupanvirus altamarinense</taxon>
    </lineage>
</organism>
<reference evidence="1 2" key="1">
    <citation type="journal article" date="2018" name="Nat. Commun.">
        <title>Tailed giant Tupanvirus possesses the most complete translational apparatus of the known virosphere.</title>
        <authorList>
            <person name="Abrahao J."/>
            <person name="Silva L."/>
            <person name="Silva L.S."/>
            <person name="Khalil J.Y.B."/>
            <person name="Rodrigues R."/>
            <person name="Arantes T."/>
            <person name="Assis F."/>
            <person name="Boratto P."/>
            <person name="Andrade M."/>
            <person name="Kroon E.G."/>
            <person name="Ribeiro B."/>
            <person name="Bergier I."/>
            <person name="Seligmann H."/>
            <person name="Ghigo E."/>
            <person name="Colson P."/>
            <person name="Levasseur A."/>
            <person name="Kroemer G."/>
            <person name="Raoult D."/>
            <person name="La Scola B."/>
        </authorList>
    </citation>
    <scope>NUCLEOTIDE SEQUENCE [LARGE SCALE GENOMIC DNA]</scope>
    <source>
        <strain evidence="1">Deep ocean</strain>
    </source>
</reference>
<keyword evidence="2" id="KW-1185">Reference proteome</keyword>
<dbReference type="Proteomes" id="UP000241719">
    <property type="component" value="Segment"/>
</dbReference>
<accession>A0AC59HBX3</accession>